<dbReference type="InterPro" id="IPR050924">
    <property type="entry name" value="Peroxiredoxin_BCP/PrxQ"/>
</dbReference>
<dbReference type="Proteomes" id="UP000002899">
    <property type="component" value="Chromosome II"/>
</dbReference>
<dbReference type="OMA" id="QACNFTS"/>
<evidence type="ECO:0000256" key="9">
    <source>
        <dbReference type="ARBA" id="ARBA00049091"/>
    </source>
</evidence>
<dbReference type="PANTHER" id="PTHR42801">
    <property type="entry name" value="THIOREDOXIN-DEPENDENT PEROXIDE REDUCTASE"/>
    <property type="match status" value="1"/>
</dbReference>
<keyword evidence="3" id="KW-0049">Antioxidant</keyword>
<dbReference type="GO" id="GO:0034599">
    <property type="term" value="P:cellular response to oxidative stress"/>
    <property type="evidence" value="ECO:0007669"/>
    <property type="project" value="TreeGrafter"/>
</dbReference>
<evidence type="ECO:0000256" key="2">
    <source>
        <dbReference type="ARBA" id="ARBA00022559"/>
    </source>
</evidence>
<evidence type="ECO:0000256" key="8">
    <source>
        <dbReference type="ARBA" id="ARBA00038489"/>
    </source>
</evidence>
<keyword evidence="5" id="KW-1015">Disulfide bond</keyword>
<evidence type="ECO:0000259" key="10">
    <source>
        <dbReference type="PROSITE" id="PS51352"/>
    </source>
</evidence>
<reference evidence="11 12" key="3">
    <citation type="journal article" date="2016" name="Sci. Rep.">
        <title>Genome-wide diversity and gene expression profiling of Babesia microti isolates identify polymorphic genes that mediate host-pathogen interactions.</title>
        <authorList>
            <person name="Silva J.C."/>
            <person name="Cornillot E."/>
            <person name="McCracken C."/>
            <person name="Usmani-Brown S."/>
            <person name="Dwivedi A."/>
            <person name="Ifeonu O.O."/>
            <person name="Crabtree J."/>
            <person name="Gotia H.T."/>
            <person name="Virji A.Z."/>
            <person name="Reynes C."/>
            <person name="Colinge J."/>
            <person name="Kumar V."/>
            <person name="Lawres L."/>
            <person name="Pazzi J.E."/>
            <person name="Pablo J.V."/>
            <person name="Hung C."/>
            <person name="Brancato J."/>
            <person name="Kumari P."/>
            <person name="Orvis J."/>
            <person name="Tretina K."/>
            <person name="Chibucos M."/>
            <person name="Ott S."/>
            <person name="Sadzewicz L."/>
            <person name="Sengamalay N."/>
            <person name="Shetty A.C."/>
            <person name="Su Q."/>
            <person name="Tallon L."/>
            <person name="Fraser C.M."/>
            <person name="Frutos R."/>
            <person name="Molina D.M."/>
            <person name="Krause P.J."/>
            <person name="Ben Mamoun C."/>
        </authorList>
    </citation>
    <scope>NUCLEOTIDE SEQUENCE [LARGE SCALE GENOMIC DNA]</scope>
    <source>
        <strain evidence="11 12">RI</strain>
    </source>
</reference>
<dbReference type="RefSeq" id="XP_012647890.1">
    <property type="nucleotide sequence ID" value="XM_012792436.1"/>
</dbReference>
<protein>
    <recommendedName>
        <fullName evidence="1">thioredoxin-dependent peroxiredoxin</fullName>
        <ecNumber evidence="1">1.11.1.24</ecNumber>
    </recommendedName>
    <alternativeName>
        <fullName evidence="7">Thioredoxin peroxidase</fullName>
    </alternativeName>
</protein>
<organism evidence="11 12">
    <name type="scientific">Babesia microti (strain RI)</name>
    <dbReference type="NCBI Taxonomy" id="1133968"/>
    <lineage>
        <taxon>Eukaryota</taxon>
        <taxon>Sar</taxon>
        <taxon>Alveolata</taxon>
        <taxon>Apicomplexa</taxon>
        <taxon>Aconoidasida</taxon>
        <taxon>Piroplasmida</taxon>
        <taxon>Babesiidae</taxon>
        <taxon>Babesia</taxon>
    </lineage>
</organism>
<dbReference type="VEuPathDB" id="PiroplasmaDB:BMR1_02g00575"/>
<evidence type="ECO:0000256" key="7">
    <source>
        <dbReference type="ARBA" id="ARBA00032824"/>
    </source>
</evidence>
<evidence type="ECO:0000256" key="6">
    <source>
        <dbReference type="ARBA" id="ARBA00023284"/>
    </source>
</evidence>
<dbReference type="InterPro" id="IPR036249">
    <property type="entry name" value="Thioredoxin-like_sf"/>
</dbReference>
<sequence>MLNFSILPRLSICLTTIYTFKILNSRTFKRSHFMAAYGTQINLFNLGTKLPDGILNIKLHKDDGTETSLKSILAELPRDCKGIVLFIYPMANTPGCTEQACDFRDHFAIIKNKGFLTYGISADTPESQTKWKNKHNLPYILLCDRNKELISALNCRLLILFTSRSHVIIDRSGTVLYIERGVSAGESRKNCVEFIDKL</sequence>
<dbReference type="AlphaFoldDB" id="I7IG23"/>
<proteinExistence type="inferred from homology"/>
<dbReference type="GO" id="GO:0008379">
    <property type="term" value="F:thioredoxin peroxidase activity"/>
    <property type="evidence" value="ECO:0007669"/>
    <property type="project" value="TreeGrafter"/>
</dbReference>
<keyword evidence="12" id="KW-1185">Reference proteome</keyword>
<dbReference type="Gene3D" id="3.40.30.10">
    <property type="entry name" value="Glutaredoxin"/>
    <property type="match status" value="1"/>
</dbReference>
<feature type="domain" description="Thioredoxin" evidence="10">
    <location>
        <begin position="44"/>
        <end position="198"/>
    </location>
</feature>
<keyword evidence="2 11" id="KW-0575">Peroxidase</keyword>
<dbReference type="SUPFAM" id="SSF52833">
    <property type="entry name" value="Thioredoxin-like"/>
    <property type="match status" value="1"/>
</dbReference>
<evidence type="ECO:0000256" key="3">
    <source>
        <dbReference type="ARBA" id="ARBA00022862"/>
    </source>
</evidence>
<evidence type="ECO:0000313" key="12">
    <source>
        <dbReference type="Proteomes" id="UP000002899"/>
    </source>
</evidence>
<gene>
    <name evidence="11" type="ORF">BMR1_02g00575</name>
</gene>
<dbReference type="KEGG" id="bmic:BMR1_02g00575"/>
<accession>I7IG23</accession>
<dbReference type="InterPro" id="IPR013766">
    <property type="entry name" value="Thioredoxin_domain"/>
</dbReference>
<dbReference type="Pfam" id="PF00578">
    <property type="entry name" value="AhpC-TSA"/>
    <property type="match status" value="1"/>
</dbReference>
<comment type="catalytic activity">
    <reaction evidence="9">
        <text>a hydroperoxide + [thioredoxin]-dithiol = an alcohol + [thioredoxin]-disulfide + H2O</text>
        <dbReference type="Rhea" id="RHEA:62620"/>
        <dbReference type="Rhea" id="RHEA-COMP:10698"/>
        <dbReference type="Rhea" id="RHEA-COMP:10700"/>
        <dbReference type="ChEBI" id="CHEBI:15377"/>
        <dbReference type="ChEBI" id="CHEBI:29950"/>
        <dbReference type="ChEBI" id="CHEBI:30879"/>
        <dbReference type="ChEBI" id="CHEBI:35924"/>
        <dbReference type="ChEBI" id="CHEBI:50058"/>
        <dbReference type="EC" id="1.11.1.24"/>
    </reaction>
</comment>
<evidence type="ECO:0000256" key="4">
    <source>
        <dbReference type="ARBA" id="ARBA00023002"/>
    </source>
</evidence>
<comment type="similarity">
    <text evidence="8">Belongs to the peroxiredoxin family. BCP/PrxQ subfamily.</text>
</comment>
<dbReference type="PANTHER" id="PTHR42801:SF23">
    <property type="entry name" value="PEROXIREDOXIN DOT5"/>
    <property type="match status" value="1"/>
</dbReference>
<reference evidence="11 12" key="2">
    <citation type="journal article" date="2013" name="PLoS ONE">
        <title>Whole genome mapping and re-organization of the nuclear and mitochondrial genomes of Babesia microti isolates.</title>
        <authorList>
            <person name="Cornillot E."/>
            <person name="Dassouli A."/>
            <person name="Garg A."/>
            <person name="Pachikara N."/>
            <person name="Randazzo S."/>
            <person name="Depoix D."/>
            <person name="Carcy B."/>
            <person name="Delbecq S."/>
            <person name="Frutos R."/>
            <person name="Silva J.C."/>
            <person name="Sutton R."/>
            <person name="Krause P.J."/>
            <person name="Mamoun C.B."/>
        </authorList>
    </citation>
    <scope>NUCLEOTIDE SEQUENCE [LARGE SCALE GENOMIC DNA]</scope>
    <source>
        <strain evidence="11 12">RI</strain>
    </source>
</reference>
<evidence type="ECO:0000256" key="1">
    <source>
        <dbReference type="ARBA" id="ARBA00013017"/>
    </source>
</evidence>
<keyword evidence="6" id="KW-0676">Redox-active center</keyword>
<dbReference type="PROSITE" id="PS51352">
    <property type="entry name" value="THIOREDOXIN_2"/>
    <property type="match status" value="1"/>
</dbReference>
<evidence type="ECO:0000256" key="5">
    <source>
        <dbReference type="ARBA" id="ARBA00023157"/>
    </source>
</evidence>
<name>I7IG23_BABMR</name>
<dbReference type="GeneID" id="24423905"/>
<dbReference type="OrthoDB" id="338622at2759"/>
<dbReference type="GO" id="GO:0005737">
    <property type="term" value="C:cytoplasm"/>
    <property type="evidence" value="ECO:0007669"/>
    <property type="project" value="TreeGrafter"/>
</dbReference>
<dbReference type="GO" id="GO:0045454">
    <property type="term" value="P:cell redox homeostasis"/>
    <property type="evidence" value="ECO:0007669"/>
    <property type="project" value="TreeGrafter"/>
</dbReference>
<reference evidence="11 12" key="1">
    <citation type="journal article" date="2012" name="Nucleic Acids Res.">
        <title>Sequencing of the smallest Apicomplexan genome from the human pathogen Babesia microti.</title>
        <authorList>
            <person name="Cornillot E."/>
            <person name="Hadj-Kaddour K."/>
            <person name="Dassouli A."/>
            <person name="Noel B."/>
            <person name="Ranwez V."/>
            <person name="Vacherie B."/>
            <person name="Augagneur Y."/>
            <person name="Bres V."/>
            <person name="Duclos A."/>
            <person name="Randazzo S."/>
            <person name="Carcy B."/>
            <person name="Debierre-Grockiego F."/>
            <person name="Delbecq S."/>
            <person name="Moubri-Menage K."/>
            <person name="Shams-Eldin H."/>
            <person name="Usmani-Brown S."/>
            <person name="Bringaud F."/>
            <person name="Wincker P."/>
            <person name="Vivares C.P."/>
            <person name="Schwarz R.T."/>
            <person name="Schetters T.P."/>
            <person name="Krause P.J."/>
            <person name="Gorenflot A."/>
            <person name="Berry V."/>
            <person name="Barbe V."/>
            <person name="Ben Mamoun C."/>
        </authorList>
    </citation>
    <scope>NUCLEOTIDE SEQUENCE [LARGE SCALE GENOMIC DNA]</scope>
    <source>
        <strain evidence="11 12">RI</strain>
    </source>
</reference>
<dbReference type="EMBL" id="FO082872">
    <property type="protein sequence ID" value="CCF73281.1"/>
    <property type="molecule type" value="Genomic_DNA"/>
</dbReference>
<dbReference type="InterPro" id="IPR000866">
    <property type="entry name" value="AhpC/TSA"/>
</dbReference>
<keyword evidence="4 11" id="KW-0560">Oxidoreductase</keyword>
<dbReference type="CDD" id="cd03017">
    <property type="entry name" value="PRX_BCP"/>
    <property type="match status" value="1"/>
</dbReference>
<evidence type="ECO:0000313" key="11">
    <source>
        <dbReference type="EMBL" id="CCF73281.1"/>
    </source>
</evidence>
<dbReference type="EC" id="1.11.1.24" evidence="1"/>